<reference evidence="4" key="1">
    <citation type="journal article" date="2014" name="Int. J. Syst. Evol. Microbiol.">
        <title>Complete genome sequence of Corynebacterium casei LMG S-19264T (=DSM 44701T), isolated from a smear-ripened cheese.</title>
        <authorList>
            <consortium name="US DOE Joint Genome Institute (JGI-PGF)"/>
            <person name="Walter F."/>
            <person name="Albersmeier A."/>
            <person name="Kalinowski J."/>
            <person name="Ruckert C."/>
        </authorList>
    </citation>
    <scope>NUCLEOTIDE SEQUENCE</scope>
    <source>
        <strain evidence="4">JCM 11219</strain>
    </source>
</reference>
<organism evidence="4 5">
    <name type="scientific">Vulcanisaeta souniana JCM 11219</name>
    <dbReference type="NCBI Taxonomy" id="1293586"/>
    <lineage>
        <taxon>Archaea</taxon>
        <taxon>Thermoproteota</taxon>
        <taxon>Thermoprotei</taxon>
        <taxon>Thermoproteales</taxon>
        <taxon>Thermoproteaceae</taxon>
        <taxon>Vulcanisaeta</taxon>
    </lineage>
</organism>
<evidence type="ECO:0000313" key="3">
    <source>
        <dbReference type="EMBL" id="BDR92215.1"/>
    </source>
</evidence>
<dbReference type="RefSeq" id="WP_188602165.1">
    <property type="nucleotide sequence ID" value="NZ_AP026830.1"/>
</dbReference>
<keyword evidence="6" id="KW-1185">Reference proteome</keyword>
<sequence>MVDCQLIDIEQITPEQRREIILYLINNKNTKPRDLGVDSSYIGKVRRGEVRVGDGLLCQALKFLDDQELALLLRGIVPERRASFGDVVRVVATARVDPTLREFLLGLIKEYLGDYLTAIQGMYRVGEGDIEEFIRAKRLKGLSEKTIRDEVKYIRRALAELDWTLTPEGIREYLASLREDGEDYVLKHTTYSLKSLLKEVLKPRNPSLFSMLYNSFTVFKPKNHNRTKLPTLEELRQVLSKIESIEAKTYFIILAETGLRPGESFLITMDDVDLEHGMLRIGKITETKRAFVAFLRPETLDFIKSQYLPRRDKFVSGITKPIEASGLFGDEVIERLKSRFLPFDQGRLRREIKEATRQVLNRDFELYELRKFFATWMISRGVPESIVNTLQGRAPPSEFRVLIEHYWSPRHEELRQWYLRHAPCLLCRET</sequence>
<dbReference type="Pfam" id="PF00589">
    <property type="entry name" value="Phage_integrase"/>
    <property type="match status" value="1"/>
</dbReference>
<dbReference type="Gene3D" id="1.10.443.10">
    <property type="entry name" value="Intergrase catalytic core"/>
    <property type="match status" value="1"/>
</dbReference>
<evidence type="ECO:0000313" key="5">
    <source>
        <dbReference type="Proteomes" id="UP000657075"/>
    </source>
</evidence>
<dbReference type="InterPro" id="IPR011010">
    <property type="entry name" value="DNA_brk_join_enz"/>
</dbReference>
<dbReference type="Proteomes" id="UP001060771">
    <property type="component" value="Chromosome"/>
</dbReference>
<dbReference type="GeneID" id="76206859"/>
<proteinExistence type="predicted"/>
<dbReference type="CDD" id="cd00397">
    <property type="entry name" value="DNA_BRE_C"/>
    <property type="match status" value="1"/>
</dbReference>
<evidence type="ECO:0000313" key="6">
    <source>
        <dbReference type="Proteomes" id="UP001060771"/>
    </source>
</evidence>
<evidence type="ECO:0000313" key="4">
    <source>
        <dbReference type="EMBL" id="GGI67069.1"/>
    </source>
</evidence>
<dbReference type="EMBL" id="BMNM01000001">
    <property type="protein sequence ID" value="GGI67069.1"/>
    <property type="molecule type" value="Genomic_DNA"/>
</dbReference>
<protein>
    <submittedName>
        <fullName evidence="4">Integrase</fullName>
    </submittedName>
</protein>
<accession>A0A830EB36</accession>
<reference evidence="3" key="4">
    <citation type="journal article" date="2023" name="Microbiol. Resour. Announc.">
        <title>Complete Genome Sequence of Vulcanisaeta souniana Strain IC-059, a Hyperthermophilic Archaeon Isolated from Hot Spring Water in Japan.</title>
        <authorList>
            <person name="Kato S."/>
            <person name="Itoh T."/>
            <person name="Wu L."/>
            <person name="Ma J."/>
            <person name="Ohkuma M."/>
        </authorList>
    </citation>
    <scope>NUCLEOTIDE SEQUENCE</scope>
    <source>
        <strain evidence="3">JCM 11219</strain>
    </source>
</reference>
<gene>
    <name evidence="4" type="ORF">GCM10007112_00010</name>
    <name evidence="3" type="ORF">Vsou_13080</name>
</gene>
<evidence type="ECO:0000256" key="1">
    <source>
        <dbReference type="ARBA" id="ARBA00023172"/>
    </source>
</evidence>
<reference evidence="6" key="3">
    <citation type="submission" date="2022-09" db="EMBL/GenBank/DDBJ databases">
        <title>Complete genome sequence of Vulcanisaeta souniana.</title>
        <authorList>
            <person name="Kato S."/>
            <person name="Itoh T."/>
            <person name="Ohkuma M."/>
        </authorList>
    </citation>
    <scope>NUCLEOTIDE SEQUENCE [LARGE SCALE GENOMIC DNA]</scope>
    <source>
        <strain evidence="6">JCM 11219</strain>
    </source>
</reference>
<dbReference type="InterPro" id="IPR013762">
    <property type="entry name" value="Integrase-like_cat_sf"/>
</dbReference>
<reference evidence="4" key="2">
    <citation type="submission" date="2020-09" db="EMBL/GenBank/DDBJ databases">
        <authorList>
            <person name="Sun Q."/>
            <person name="Ohkuma M."/>
        </authorList>
    </citation>
    <scope>NUCLEOTIDE SEQUENCE</scope>
    <source>
        <strain evidence="4">JCM 11219</strain>
    </source>
</reference>
<dbReference type="InterPro" id="IPR002104">
    <property type="entry name" value="Integrase_catalytic"/>
</dbReference>
<dbReference type="GO" id="GO:0006310">
    <property type="term" value="P:DNA recombination"/>
    <property type="evidence" value="ECO:0007669"/>
    <property type="project" value="UniProtKB-KW"/>
</dbReference>
<dbReference type="PROSITE" id="PS51898">
    <property type="entry name" value="TYR_RECOMBINASE"/>
    <property type="match status" value="1"/>
</dbReference>
<dbReference type="GO" id="GO:0003677">
    <property type="term" value="F:DNA binding"/>
    <property type="evidence" value="ECO:0007669"/>
    <property type="project" value="InterPro"/>
</dbReference>
<dbReference type="AlphaFoldDB" id="A0A830EB36"/>
<name>A0A830EB36_9CREN</name>
<feature type="domain" description="Tyr recombinase" evidence="2">
    <location>
        <begin position="225"/>
        <end position="419"/>
    </location>
</feature>
<dbReference type="GO" id="GO:0015074">
    <property type="term" value="P:DNA integration"/>
    <property type="evidence" value="ECO:0007669"/>
    <property type="project" value="InterPro"/>
</dbReference>
<evidence type="ECO:0000259" key="2">
    <source>
        <dbReference type="PROSITE" id="PS51898"/>
    </source>
</evidence>
<dbReference type="EMBL" id="AP026830">
    <property type="protein sequence ID" value="BDR92215.1"/>
    <property type="molecule type" value="Genomic_DNA"/>
</dbReference>
<keyword evidence="1" id="KW-0233">DNA recombination</keyword>
<dbReference type="OrthoDB" id="27650at2157"/>
<dbReference type="SUPFAM" id="SSF56349">
    <property type="entry name" value="DNA breaking-rejoining enzymes"/>
    <property type="match status" value="1"/>
</dbReference>
<dbReference type="Proteomes" id="UP000657075">
    <property type="component" value="Unassembled WGS sequence"/>
</dbReference>